<dbReference type="Gene3D" id="3.40.930.10">
    <property type="entry name" value="Mannitol-specific EII, Chain A"/>
    <property type="match status" value="1"/>
</dbReference>
<keyword evidence="8" id="KW-1185">Reference proteome</keyword>
<accession>A0ABU4SK90</accession>
<dbReference type="PANTHER" id="PTHR30185:SF12">
    <property type="entry name" value="TRANSCRIPTIONAL REGULATOR MANR"/>
    <property type="match status" value="1"/>
</dbReference>
<feature type="domain" description="PRD" evidence="6">
    <location>
        <begin position="178"/>
        <end position="280"/>
    </location>
</feature>
<evidence type="ECO:0000313" key="7">
    <source>
        <dbReference type="EMBL" id="MDX7999038.1"/>
    </source>
</evidence>
<keyword evidence="2" id="KW-0805">Transcription regulation</keyword>
<dbReference type="InterPro" id="IPR011608">
    <property type="entry name" value="PRD"/>
</dbReference>
<evidence type="ECO:0000313" key="8">
    <source>
        <dbReference type="Proteomes" id="UP001271640"/>
    </source>
</evidence>
<proteinExistence type="predicted"/>
<dbReference type="SUPFAM" id="SSF63520">
    <property type="entry name" value="PTS-regulatory domain, PRD"/>
    <property type="match status" value="2"/>
</dbReference>
<dbReference type="InterPro" id="IPR036634">
    <property type="entry name" value="PRD_sf"/>
</dbReference>
<feature type="domain" description="PTS EIIA type-2" evidence="5">
    <location>
        <begin position="495"/>
        <end position="634"/>
    </location>
</feature>
<comment type="caution">
    <text evidence="7">The sequence shown here is derived from an EMBL/GenBank/DDBJ whole genome shotgun (WGS) entry which is preliminary data.</text>
</comment>
<evidence type="ECO:0000256" key="1">
    <source>
        <dbReference type="ARBA" id="ARBA00022737"/>
    </source>
</evidence>
<dbReference type="Gene3D" id="1.10.1790.10">
    <property type="entry name" value="PRD domain"/>
    <property type="match status" value="2"/>
</dbReference>
<sequence>MMGIVMLSPKKKELLDYLLTQNTPISALRLSQILKVSIRSIKNYVIEINSIYESKIITSSRKGYFLSRNIDKKINDQLNMHPQTYQERANFVIKTILLFKRSSNIYDLSNDLCISDSTLRALIYKMNSSFQRFNVRFLCKNSHIEILGSEHDLRKLLYYAIFEQSEYHFIDLKSLEKIFDIKQIKEISKIIKNVFGKWDLYLNDFSYTNLILHFMILIERLKKGRHLENQTFHIKNNDLKSISDELCHKVEHSLGMIIPENERNSCYLFLKTNANFNQVDREFIDVVGTELYQFTRRIAESVKEHYVINLTSDDFISFLALHLLGLQKRLAHNIYTKNPMLETIKNECRIIFDIAIFISLKLNKFFHKKLNEDEISFIALHVGAEFERQKRNDSKVRAVLLCPGYRGIENKIHHELLRDFGNEINIIKVISQPSELKSMIFDLLITTIKFSPERYYETVYISPFHLRDKYSELINQIDLANANRKRETLKLNFDLFFEPELFLFNPEFRNRDDVIELLCQKMFAKGYIESDFINYVHERESASSTAFGALALPHSVRMDAVKTCIAVAISPKGIRWGKDERVHVVFLIAINRIDRTCFAESYDALLNVFNHDNFISMLDKITNFDKFRDVLIECKYY</sequence>
<gene>
    <name evidence="7" type="ORF">FE394_07460</name>
</gene>
<dbReference type="PANTHER" id="PTHR30185">
    <property type="entry name" value="CRYPTIC BETA-GLUCOSIDE BGL OPERON ANTITERMINATOR"/>
    <property type="match status" value="1"/>
</dbReference>
<keyword evidence="4" id="KW-0804">Transcription</keyword>
<protein>
    <submittedName>
        <fullName evidence="7">PRD domain-containing protein</fullName>
    </submittedName>
</protein>
<dbReference type="EMBL" id="VCDP01000025">
    <property type="protein sequence ID" value="MDX7999038.1"/>
    <property type="molecule type" value="Genomic_DNA"/>
</dbReference>
<dbReference type="InterPro" id="IPR050661">
    <property type="entry name" value="BglG_antiterminators"/>
</dbReference>
<reference evidence="8" key="1">
    <citation type="journal article" date="2024" name="Toxins">
        <title>Genome Sequence Analysis of Native Xenorhabdus Strains Isolated from Entomopathogenic Nematodes in Argentina.</title>
        <authorList>
            <person name="Palma L."/>
            <person name="Frizzo L."/>
            <person name="Kaiser S."/>
            <person name="Berry C."/>
            <person name="Caballero P."/>
            <person name="Bode H.B."/>
            <person name="Del Valle E.E."/>
        </authorList>
    </citation>
    <scope>NUCLEOTIDE SEQUENCE [LARGE SCALE GENOMIC DNA]</scope>
    <source>
        <strain evidence="8">Reich</strain>
    </source>
</reference>
<evidence type="ECO:0000259" key="6">
    <source>
        <dbReference type="PROSITE" id="PS51372"/>
    </source>
</evidence>
<dbReference type="InterPro" id="IPR036388">
    <property type="entry name" value="WH-like_DNA-bd_sf"/>
</dbReference>
<evidence type="ECO:0000259" key="5">
    <source>
        <dbReference type="PROSITE" id="PS51094"/>
    </source>
</evidence>
<keyword evidence="1" id="KW-0677">Repeat</keyword>
<dbReference type="Pfam" id="PF00359">
    <property type="entry name" value="PTS_EIIA_2"/>
    <property type="match status" value="1"/>
</dbReference>
<dbReference type="SUPFAM" id="SSF55804">
    <property type="entry name" value="Phoshotransferase/anion transport protein"/>
    <property type="match status" value="1"/>
</dbReference>
<name>A0ABU4SK90_9GAMM</name>
<evidence type="ECO:0000256" key="2">
    <source>
        <dbReference type="ARBA" id="ARBA00023015"/>
    </source>
</evidence>
<organism evidence="7 8">
    <name type="scientific">Xenorhabdus littoralis</name>
    <dbReference type="NCBI Taxonomy" id="2582835"/>
    <lineage>
        <taxon>Bacteria</taxon>
        <taxon>Pseudomonadati</taxon>
        <taxon>Pseudomonadota</taxon>
        <taxon>Gammaproteobacteria</taxon>
        <taxon>Enterobacterales</taxon>
        <taxon>Morganellaceae</taxon>
        <taxon>Xenorhabdus</taxon>
    </lineage>
</organism>
<dbReference type="Gene3D" id="1.10.10.10">
    <property type="entry name" value="Winged helix-like DNA-binding domain superfamily/Winged helix DNA-binding domain"/>
    <property type="match status" value="1"/>
</dbReference>
<dbReference type="InterPro" id="IPR007737">
    <property type="entry name" value="Mga_HTH"/>
</dbReference>
<feature type="domain" description="PRD" evidence="6">
    <location>
        <begin position="286"/>
        <end position="392"/>
    </location>
</feature>
<dbReference type="Pfam" id="PF00874">
    <property type="entry name" value="PRD"/>
    <property type="match status" value="2"/>
</dbReference>
<dbReference type="InterPro" id="IPR016152">
    <property type="entry name" value="PTrfase/Anion_transptr"/>
</dbReference>
<evidence type="ECO:0000256" key="3">
    <source>
        <dbReference type="ARBA" id="ARBA00023159"/>
    </source>
</evidence>
<dbReference type="Pfam" id="PF05043">
    <property type="entry name" value="Mga"/>
    <property type="match status" value="1"/>
</dbReference>
<dbReference type="PROSITE" id="PS51372">
    <property type="entry name" value="PRD_2"/>
    <property type="match status" value="2"/>
</dbReference>
<dbReference type="Proteomes" id="UP001271640">
    <property type="component" value="Unassembled WGS sequence"/>
</dbReference>
<dbReference type="PROSITE" id="PS51094">
    <property type="entry name" value="PTS_EIIA_TYPE_2"/>
    <property type="match status" value="1"/>
</dbReference>
<evidence type="ECO:0000256" key="4">
    <source>
        <dbReference type="ARBA" id="ARBA00023163"/>
    </source>
</evidence>
<keyword evidence="3" id="KW-0010">Activator</keyword>
<dbReference type="InterPro" id="IPR002178">
    <property type="entry name" value="PTS_EIIA_type-2_dom"/>
</dbReference>